<dbReference type="InterPro" id="IPR032675">
    <property type="entry name" value="LRR_dom_sf"/>
</dbReference>
<dbReference type="Gene3D" id="3.80.10.10">
    <property type="entry name" value="Ribonuclease Inhibitor"/>
    <property type="match status" value="1"/>
</dbReference>
<dbReference type="SUPFAM" id="SSF52058">
    <property type="entry name" value="L domain-like"/>
    <property type="match status" value="1"/>
</dbReference>
<dbReference type="InterPro" id="IPR000483">
    <property type="entry name" value="Cys-rich_flank_reg_C"/>
</dbReference>
<dbReference type="Proteomes" id="UP000005408">
    <property type="component" value="Unassembled WGS sequence"/>
</dbReference>
<protein>
    <recommendedName>
        <fullName evidence="3">LRRCT domain-containing protein</fullName>
    </recommendedName>
</protein>
<proteinExistence type="predicted"/>
<accession>A0A8W8JSJ4</accession>
<feature type="domain" description="LRRCT" evidence="3">
    <location>
        <begin position="340"/>
        <end position="393"/>
    </location>
</feature>
<dbReference type="AlphaFoldDB" id="A0A8W8JSJ4"/>
<evidence type="ECO:0000259" key="3">
    <source>
        <dbReference type="SMART" id="SM00082"/>
    </source>
</evidence>
<evidence type="ECO:0000256" key="2">
    <source>
        <dbReference type="ARBA" id="ARBA00022729"/>
    </source>
</evidence>
<evidence type="ECO:0000313" key="4">
    <source>
        <dbReference type="EnsemblMetazoa" id="G20745.1:cds"/>
    </source>
</evidence>
<evidence type="ECO:0000313" key="5">
    <source>
        <dbReference type="Proteomes" id="UP000005408"/>
    </source>
</evidence>
<dbReference type="EnsemblMetazoa" id="G20745.1">
    <property type="protein sequence ID" value="G20745.1:cds"/>
    <property type="gene ID" value="G20745"/>
</dbReference>
<reference evidence="4" key="1">
    <citation type="submission" date="2022-08" db="UniProtKB">
        <authorList>
            <consortium name="EnsemblMetazoa"/>
        </authorList>
    </citation>
    <scope>IDENTIFICATION</scope>
    <source>
        <strain evidence="4">05x7-T-G4-1.051#20</strain>
    </source>
</reference>
<sequence>MTKITNASKNSFYHRRYGAKQRCNKKRTYFTAAFSVMNLSKGSVLDNPYHRYCRTNLHGDQDCMLTVAYWFNFVDFRHWLDKLLDPVGDVSLNIHCFNGAYIYLPFPYRARHLKKLKVNNCLIRNYLSEWKAQKNYPDSLKDLEIVHSEIEVDLPTMEDVVSTLVTKETDCGQETLETLVMRNVTFKPVSIKPQTEQQTKSILDSFQTFLEKMKSVEYMCNYKQLHLLERSGVETLNKNFMDAQTERAYYPRLRTFILNSNNIVNFPVQFSNWREYFPTLREIDLSNNSVENFTFNIPIEKTMNFVPLLINLKNNKIRSVPLNIDKYLSLSPIILDLRENPIECDCNAKRLGNYLRAVRRRFPLYKQLTEFVCSSPTQVKDVKLIYINYEKCSQG</sequence>
<keyword evidence="2" id="KW-0732">Signal</keyword>
<dbReference type="SMART" id="SM00082">
    <property type="entry name" value="LRRCT"/>
    <property type="match status" value="1"/>
</dbReference>
<evidence type="ECO:0000256" key="1">
    <source>
        <dbReference type="ARBA" id="ARBA00022614"/>
    </source>
</evidence>
<keyword evidence="1" id="KW-0433">Leucine-rich repeat</keyword>
<organism evidence="4 5">
    <name type="scientific">Magallana gigas</name>
    <name type="common">Pacific oyster</name>
    <name type="synonym">Crassostrea gigas</name>
    <dbReference type="NCBI Taxonomy" id="29159"/>
    <lineage>
        <taxon>Eukaryota</taxon>
        <taxon>Metazoa</taxon>
        <taxon>Spiralia</taxon>
        <taxon>Lophotrochozoa</taxon>
        <taxon>Mollusca</taxon>
        <taxon>Bivalvia</taxon>
        <taxon>Autobranchia</taxon>
        <taxon>Pteriomorphia</taxon>
        <taxon>Ostreida</taxon>
        <taxon>Ostreoidea</taxon>
        <taxon>Ostreidae</taxon>
        <taxon>Magallana</taxon>
    </lineage>
</organism>
<name>A0A8W8JSJ4_MAGGI</name>
<keyword evidence="5" id="KW-1185">Reference proteome</keyword>